<keyword evidence="2" id="KW-1185">Reference proteome</keyword>
<evidence type="ECO:0008006" key="3">
    <source>
        <dbReference type="Google" id="ProtNLM"/>
    </source>
</evidence>
<accession>A0A1X7N9R3</accession>
<dbReference type="STRING" id="1891671.SAMN06295885_0868"/>
<dbReference type="Proteomes" id="UP000193711">
    <property type="component" value="Unassembled WGS sequence"/>
</dbReference>
<name>A0A1X7N9R3_9MICO</name>
<protein>
    <recommendedName>
        <fullName evidence="3">DUF3499 domain-containing protein</fullName>
    </recommendedName>
</protein>
<evidence type="ECO:0000313" key="1">
    <source>
        <dbReference type="EMBL" id="SMH33452.1"/>
    </source>
</evidence>
<dbReference type="EMBL" id="FXBM01000001">
    <property type="protein sequence ID" value="SMH33452.1"/>
    <property type="molecule type" value="Genomic_DNA"/>
</dbReference>
<sequence>MNGRLCSRTGCASDAVVTLTYDYRDSLVAVGPLSPAPDPHGYDLCAEHDRRLLVPRGWQTVRYSEPSPPGAG</sequence>
<dbReference type="AlphaFoldDB" id="A0A1X7N9R3"/>
<dbReference type="OrthoDB" id="3216194at2"/>
<gene>
    <name evidence="1" type="ORF">SAMN06295885_0868</name>
</gene>
<evidence type="ECO:0000313" key="2">
    <source>
        <dbReference type="Proteomes" id="UP000193711"/>
    </source>
</evidence>
<reference evidence="2" key="1">
    <citation type="submission" date="2017-04" db="EMBL/GenBank/DDBJ databases">
        <authorList>
            <person name="Varghese N."/>
            <person name="Submissions S."/>
        </authorList>
    </citation>
    <scope>NUCLEOTIDE SEQUENCE [LARGE SCALE GENOMIC DNA]</scope>
    <source>
        <strain evidence="2">VKM Ac-2121</strain>
    </source>
</reference>
<dbReference type="InterPro" id="IPR021888">
    <property type="entry name" value="DUF3499"/>
</dbReference>
<dbReference type="Pfam" id="PF12005">
    <property type="entry name" value="DUF3499"/>
    <property type="match status" value="1"/>
</dbReference>
<organism evidence="1 2">
    <name type="scientific">Rathayibacter oskolensis</name>
    <dbReference type="NCBI Taxonomy" id="1891671"/>
    <lineage>
        <taxon>Bacteria</taxon>
        <taxon>Bacillati</taxon>
        <taxon>Actinomycetota</taxon>
        <taxon>Actinomycetes</taxon>
        <taxon>Micrococcales</taxon>
        <taxon>Microbacteriaceae</taxon>
        <taxon>Rathayibacter</taxon>
    </lineage>
</organism>
<proteinExistence type="predicted"/>
<dbReference type="RefSeq" id="WP_085475330.1">
    <property type="nucleotide sequence ID" value="NZ_FXBM01000001.1"/>
</dbReference>